<dbReference type="NCBIfam" id="TIGR02593">
    <property type="entry name" value="CRISPR_cas5"/>
    <property type="match status" value="1"/>
</dbReference>
<keyword evidence="1" id="KW-0051">Antiviral defense</keyword>
<dbReference type="OrthoDB" id="9782505at2"/>
<dbReference type="AlphaFoldDB" id="A0A4Q0I550"/>
<dbReference type="InterPro" id="IPR013422">
    <property type="entry name" value="CRISPR-assoc_prot_Cas5_N"/>
</dbReference>
<dbReference type="RefSeq" id="WP_069195523.1">
    <property type="nucleotide sequence ID" value="NZ_RLII01000012.1"/>
</dbReference>
<proteinExistence type="predicted"/>
<accession>A0A4Q0I550</accession>
<dbReference type="Proteomes" id="UP000289166">
    <property type="component" value="Unassembled WGS sequence"/>
</dbReference>
<evidence type="ECO:0000313" key="3">
    <source>
        <dbReference type="Proteomes" id="UP000289166"/>
    </source>
</evidence>
<protein>
    <submittedName>
        <fullName evidence="2">CRISPR-associated protein Cas5</fullName>
    </submittedName>
</protein>
<keyword evidence="3" id="KW-1185">Reference proteome</keyword>
<dbReference type="GO" id="GO:0051607">
    <property type="term" value="P:defense response to virus"/>
    <property type="evidence" value="ECO:0007669"/>
    <property type="project" value="UniProtKB-KW"/>
</dbReference>
<dbReference type="InterPro" id="IPR021124">
    <property type="entry name" value="CRISPR-assoc_prot_Cas5"/>
</dbReference>
<dbReference type="EMBL" id="RLII01000012">
    <property type="protein sequence ID" value="RXE58875.1"/>
    <property type="molecule type" value="Genomic_DNA"/>
</dbReference>
<dbReference type="Pfam" id="PF09704">
    <property type="entry name" value="Cas_Cas5d"/>
    <property type="match status" value="1"/>
</dbReference>
<organism evidence="2 3">
    <name type="scientific">Acetivibrio mesophilus</name>
    <dbReference type="NCBI Taxonomy" id="2487273"/>
    <lineage>
        <taxon>Bacteria</taxon>
        <taxon>Bacillati</taxon>
        <taxon>Bacillota</taxon>
        <taxon>Clostridia</taxon>
        <taxon>Eubacteriales</taxon>
        <taxon>Oscillospiraceae</taxon>
        <taxon>Acetivibrio</taxon>
    </lineage>
</organism>
<evidence type="ECO:0000313" key="2">
    <source>
        <dbReference type="EMBL" id="RXE58875.1"/>
    </source>
</evidence>
<reference evidence="3" key="1">
    <citation type="submission" date="2018-11" db="EMBL/GenBank/DDBJ databases">
        <title>Genome sequencing of a novel mesophilic and cellulolytic organism within the genus Hungateiclostridium.</title>
        <authorList>
            <person name="Rettenmaier R."/>
            <person name="Liebl W."/>
            <person name="Zverlov V."/>
        </authorList>
    </citation>
    <scope>NUCLEOTIDE SEQUENCE [LARGE SCALE GENOMIC DNA]</scope>
    <source>
        <strain evidence="3">N2K1</strain>
    </source>
</reference>
<comment type="caution">
    <text evidence="2">The sequence shown here is derived from an EMBL/GenBank/DDBJ whole genome shotgun (WGS) entry which is preliminary data.</text>
</comment>
<evidence type="ECO:0000256" key="1">
    <source>
        <dbReference type="ARBA" id="ARBA00023118"/>
    </source>
</evidence>
<dbReference type="GO" id="GO:0043571">
    <property type="term" value="P:maintenance of CRISPR repeat elements"/>
    <property type="evidence" value="ECO:0007669"/>
    <property type="project" value="InterPro"/>
</dbReference>
<sequence length="271" mass="31939">MINNVLKMDIYQPFAHYREPKIMQDDFIPTLHLPTATTIAGLISYLVDRQAKSVFKIGIVGTYKNKEIHFIRGEFESYWTKMRTFQRKMIEKQVPYSEYAIFFKDKQAGNRVMNFEVLQDVNLSIFIYTENATEYKMIKEALESPTKYLSIGRKEDFFVPQNKGCFVREVPVEEVEIKSKKQAIMKNLCIKNTYIPVSLNSNDEEMENRLRSGVLYALPKSYKDLTAEKKDRQIVYGHYVYLDNNGYYPSRGKVQVYTDYETKETTSFLWL</sequence>
<gene>
    <name evidence="2" type="primary">cas5</name>
    <name evidence="2" type="ORF">EFD62_10450</name>
</gene>
<name>A0A4Q0I550_9FIRM</name>